<dbReference type="EMBL" id="QGKV02000299">
    <property type="protein sequence ID" value="KAF3592413.1"/>
    <property type="molecule type" value="Genomic_DNA"/>
</dbReference>
<evidence type="ECO:0000313" key="3">
    <source>
        <dbReference type="Proteomes" id="UP000266723"/>
    </source>
</evidence>
<evidence type="ECO:0008006" key="4">
    <source>
        <dbReference type="Google" id="ProtNLM"/>
    </source>
</evidence>
<dbReference type="Proteomes" id="UP000266723">
    <property type="component" value="Unassembled WGS sequence"/>
</dbReference>
<feature type="region of interest" description="Disordered" evidence="1">
    <location>
        <begin position="52"/>
        <end position="77"/>
    </location>
</feature>
<feature type="region of interest" description="Disordered" evidence="1">
    <location>
        <begin position="154"/>
        <end position="220"/>
    </location>
</feature>
<reference evidence="2 3" key="1">
    <citation type="journal article" date="2020" name="BMC Genomics">
        <title>Intraspecific diversification of the crop wild relative Brassica cretica Lam. using demographic model selection.</title>
        <authorList>
            <person name="Kioukis A."/>
            <person name="Michalopoulou V.A."/>
            <person name="Briers L."/>
            <person name="Pirintsos S."/>
            <person name="Studholme D.J."/>
            <person name="Pavlidis P."/>
            <person name="Sarris P.F."/>
        </authorList>
    </citation>
    <scope>NUCLEOTIDE SEQUENCE [LARGE SCALE GENOMIC DNA]</scope>
    <source>
        <strain evidence="3">cv. PFS-1207/04</strain>
    </source>
</reference>
<evidence type="ECO:0000256" key="1">
    <source>
        <dbReference type="SAM" id="MobiDB-lite"/>
    </source>
</evidence>
<keyword evidence="3" id="KW-1185">Reference proteome</keyword>
<comment type="caution">
    <text evidence="2">The sequence shown here is derived from an EMBL/GenBank/DDBJ whole genome shotgun (WGS) entry which is preliminary data.</text>
</comment>
<sequence length="267" mass="31084">MTITNIDHANVMSSYSYDVIYMKPMSSLKTDETDISFEMMITELIHNDQYHYPTRKDSRDDGCHDGRNDKDNFTGKRDERSVSYKGFVIHDGAGEKEGRDSRFYGDRRELYYVEDSNPRYKSSRHVASRNHRQQYHMESKTTYMRRDQVYIRGREDTRNLQSIHHQTYSSSEIGRDIPDGKEEAKELASLEGSKQEEDEDNLKSKTMVEGTSFMEKKHATRRELFKPAALVVGEHHKKMNGASSDLTHEEVFTQGWRALGDMEGRGE</sequence>
<gene>
    <name evidence="2" type="ORF">DY000_02021779</name>
</gene>
<feature type="compositionally biased region" description="Basic and acidic residues" evidence="1">
    <location>
        <begin position="173"/>
        <end position="188"/>
    </location>
</feature>
<name>A0ABQ7E5B3_BRACR</name>
<proteinExistence type="predicted"/>
<accession>A0ABQ7E5B3</accession>
<protein>
    <recommendedName>
        <fullName evidence="4">Btz domain-containing protein</fullName>
    </recommendedName>
</protein>
<organism evidence="2 3">
    <name type="scientific">Brassica cretica</name>
    <name type="common">Mustard</name>
    <dbReference type="NCBI Taxonomy" id="69181"/>
    <lineage>
        <taxon>Eukaryota</taxon>
        <taxon>Viridiplantae</taxon>
        <taxon>Streptophyta</taxon>
        <taxon>Embryophyta</taxon>
        <taxon>Tracheophyta</taxon>
        <taxon>Spermatophyta</taxon>
        <taxon>Magnoliopsida</taxon>
        <taxon>eudicotyledons</taxon>
        <taxon>Gunneridae</taxon>
        <taxon>Pentapetalae</taxon>
        <taxon>rosids</taxon>
        <taxon>malvids</taxon>
        <taxon>Brassicales</taxon>
        <taxon>Brassicaceae</taxon>
        <taxon>Brassiceae</taxon>
        <taxon>Brassica</taxon>
    </lineage>
</organism>
<feature type="compositionally biased region" description="Polar residues" evidence="1">
    <location>
        <begin position="159"/>
        <end position="172"/>
    </location>
</feature>
<evidence type="ECO:0000313" key="2">
    <source>
        <dbReference type="EMBL" id="KAF3592413.1"/>
    </source>
</evidence>